<accession>A0A3S5CZP7</accession>
<sequence length="73" mass="8161">MMVQVRPTAWVGWHTATCVMPGESLALNPWKCRWLDRSCNKRIDGAIEATDEAVAPPCAIRARRPRDAQVAKT</sequence>
<protein>
    <submittedName>
        <fullName evidence="1">Uncharacterized protein</fullName>
    </submittedName>
</protein>
<reference evidence="2" key="1">
    <citation type="submission" date="2018-02" db="EMBL/GenBank/DDBJ databases">
        <authorList>
            <person name="Seth-Smith MB H."/>
            <person name="Seth-Smith H."/>
        </authorList>
    </citation>
    <scope>NUCLEOTIDE SEQUENCE [LARGE SCALE GENOMIC DNA]</scope>
</reference>
<dbReference type="Proteomes" id="UP000269998">
    <property type="component" value="Chromosome"/>
</dbReference>
<evidence type="ECO:0000313" key="1">
    <source>
        <dbReference type="EMBL" id="VDM88348.1"/>
    </source>
</evidence>
<gene>
    <name evidence="1" type="ORF">MB901379_01909</name>
</gene>
<keyword evidence="2" id="KW-1185">Reference proteome</keyword>
<organism evidence="1 2">
    <name type="scientific">Mycobacterium basiliense</name>
    <dbReference type="NCBI Taxonomy" id="2094119"/>
    <lineage>
        <taxon>Bacteria</taxon>
        <taxon>Bacillati</taxon>
        <taxon>Actinomycetota</taxon>
        <taxon>Actinomycetes</taxon>
        <taxon>Mycobacteriales</taxon>
        <taxon>Mycobacteriaceae</taxon>
        <taxon>Mycobacterium</taxon>
    </lineage>
</organism>
<name>A0A3S5CZP7_9MYCO</name>
<proteinExistence type="predicted"/>
<evidence type="ECO:0000313" key="2">
    <source>
        <dbReference type="Proteomes" id="UP000269998"/>
    </source>
</evidence>
<dbReference type="EMBL" id="LR130759">
    <property type="protein sequence ID" value="VDM88348.1"/>
    <property type="molecule type" value="Genomic_DNA"/>
</dbReference>
<dbReference type="KEGG" id="mbai:MB901379_01909"/>
<dbReference type="AlphaFoldDB" id="A0A3S5CZP7"/>